<dbReference type="Pfam" id="PF08450">
    <property type="entry name" value="SGL"/>
    <property type="match status" value="1"/>
</dbReference>
<dbReference type="AlphaFoldDB" id="A0A6A6Q3T1"/>
<dbReference type="GO" id="GO:0046872">
    <property type="term" value="F:metal ion binding"/>
    <property type="evidence" value="ECO:0007669"/>
    <property type="project" value="UniProtKB-KW"/>
</dbReference>
<dbReference type="PRINTS" id="PR01790">
    <property type="entry name" value="SMP30FAMILY"/>
</dbReference>
<proteinExistence type="predicted"/>
<evidence type="ECO:0000259" key="4">
    <source>
        <dbReference type="Pfam" id="PF08450"/>
    </source>
</evidence>
<dbReference type="OrthoDB" id="423498at2759"/>
<accession>A0A6A6Q3T1</accession>
<keyword evidence="3" id="KW-0479">Metal-binding</keyword>
<feature type="binding site" evidence="3">
    <location>
        <position position="160"/>
    </location>
    <ligand>
        <name>a divalent metal cation</name>
        <dbReference type="ChEBI" id="CHEBI:60240"/>
    </ligand>
</feature>
<protein>
    <recommendedName>
        <fullName evidence="4">SMP-30/Gluconolactonase/LRE-like region domain-containing protein</fullName>
    </recommendedName>
</protein>
<organism evidence="5 6">
    <name type="scientific">Neohortaea acidophila</name>
    <dbReference type="NCBI Taxonomy" id="245834"/>
    <lineage>
        <taxon>Eukaryota</taxon>
        <taxon>Fungi</taxon>
        <taxon>Dikarya</taxon>
        <taxon>Ascomycota</taxon>
        <taxon>Pezizomycotina</taxon>
        <taxon>Dothideomycetes</taxon>
        <taxon>Dothideomycetidae</taxon>
        <taxon>Mycosphaerellales</taxon>
        <taxon>Teratosphaeriaceae</taxon>
        <taxon>Neohortaea</taxon>
    </lineage>
</organism>
<feature type="binding site" evidence="3">
    <location>
        <position position="214"/>
    </location>
    <ligand>
        <name>a divalent metal cation</name>
        <dbReference type="ChEBI" id="CHEBI:60240"/>
    </ligand>
</feature>
<dbReference type="InterPro" id="IPR005511">
    <property type="entry name" value="SMP-30"/>
</dbReference>
<feature type="active site" description="Proton donor/acceptor" evidence="2">
    <location>
        <position position="214"/>
    </location>
</feature>
<dbReference type="GeneID" id="54476195"/>
<gene>
    <name evidence="5" type="ORF">BDY17DRAFT_308288</name>
</gene>
<dbReference type="SUPFAM" id="SSF63829">
    <property type="entry name" value="Calcium-dependent phosphotriesterase"/>
    <property type="match status" value="1"/>
</dbReference>
<evidence type="ECO:0000256" key="3">
    <source>
        <dbReference type="PIRSR" id="PIRSR605511-2"/>
    </source>
</evidence>
<dbReference type="EMBL" id="MU001632">
    <property type="protein sequence ID" value="KAF2486942.1"/>
    <property type="molecule type" value="Genomic_DNA"/>
</dbReference>
<reference evidence="5" key="1">
    <citation type="journal article" date="2020" name="Stud. Mycol.">
        <title>101 Dothideomycetes genomes: a test case for predicting lifestyles and emergence of pathogens.</title>
        <authorList>
            <person name="Haridas S."/>
            <person name="Albert R."/>
            <person name="Binder M."/>
            <person name="Bloem J."/>
            <person name="Labutti K."/>
            <person name="Salamov A."/>
            <person name="Andreopoulos B."/>
            <person name="Baker S."/>
            <person name="Barry K."/>
            <person name="Bills G."/>
            <person name="Bluhm B."/>
            <person name="Cannon C."/>
            <person name="Castanera R."/>
            <person name="Culley D."/>
            <person name="Daum C."/>
            <person name="Ezra D."/>
            <person name="Gonzalez J."/>
            <person name="Henrissat B."/>
            <person name="Kuo A."/>
            <person name="Liang C."/>
            <person name="Lipzen A."/>
            <person name="Lutzoni F."/>
            <person name="Magnuson J."/>
            <person name="Mondo S."/>
            <person name="Nolan M."/>
            <person name="Ohm R."/>
            <person name="Pangilinan J."/>
            <person name="Park H.-J."/>
            <person name="Ramirez L."/>
            <person name="Alfaro M."/>
            <person name="Sun H."/>
            <person name="Tritt A."/>
            <person name="Yoshinaga Y."/>
            <person name="Zwiers L.-H."/>
            <person name="Turgeon B."/>
            <person name="Goodwin S."/>
            <person name="Spatafora J."/>
            <person name="Crous P."/>
            <person name="Grigoriev I."/>
        </authorList>
    </citation>
    <scope>NUCLEOTIDE SEQUENCE</scope>
    <source>
        <strain evidence="5">CBS 113389</strain>
    </source>
</reference>
<dbReference type="InterPro" id="IPR051262">
    <property type="entry name" value="SMP-30/CGR1_Lactonase"/>
</dbReference>
<dbReference type="GO" id="GO:0016787">
    <property type="term" value="F:hydrolase activity"/>
    <property type="evidence" value="ECO:0007669"/>
    <property type="project" value="UniProtKB-KW"/>
</dbReference>
<feature type="binding site" evidence="3">
    <location>
        <position position="27"/>
    </location>
    <ligand>
        <name>a divalent metal cation</name>
        <dbReference type="ChEBI" id="CHEBI:60240"/>
    </ligand>
</feature>
<feature type="domain" description="SMP-30/Gluconolactonase/LRE-like region" evidence="4">
    <location>
        <begin position="25"/>
        <end position="270"/>
    </location>
</feature>
<keyword evidence="3" id="KW-0862">Zinc</keyword>
<keyword evidence="1" id="KW-0378">Hydrolase</keyword>
<evidence type="ECO:0000256" key="1">
    <source>
        <dbReference type="ARBA" id="ARBA00022801"/>
    </source>
</evidence>
<dbReference type="InterPro" id="IPR013658">
    <property type="entry name" value="SGL"/>
</dbReference>
<name>A0A6A6Q3T1_9PEZI</name>
<keyword evidence="6" id="KW-1185">Reference proteome</keyword>
<dbReference type="PANTHER" id="PTHR47572:SF4">
    <property type="entry name" value="LACTONASE DRP35"/>
    <property type="match status" value="1"/>
</dbReference>
<dbReference type="PANTHER" id="PTHR47572">
    <property type="entry name" value="LIPOPROTEIN-RELATED"/>
    <property type="match status" value="1"/>
</dbReference>
<sequence>MTTLSEVVSQAIELQSQPLTDGLTFGESPRFHNGKLYVSDMMGRKIYTIDPRTGSKEVVVGVEQCPNGMAFLSDGSLIYSSMFDGKLYRLADGVSELYVDLASVLAGYPGDMVIDQNDRVYVDDVGSRVLHGEPMSPGRVIIVERDRSIRTTLEGTAFANGVAIDSSQRRLYLSASGARTVSVYDIDQGGDPQHGEVILDLGKFPDAKEFTMCDGLCIDAEDALWLSLLESEMFVRRDRSGRFTHVVHTDGHAVACALGGEDGKTLYMLTNTSPKERSLFEAMANRETRCTITTARVSVGRGKGRP</sequence>
<evidence type="ECO:0000256" key="2">
    <source>
        <dbReference type="PIRSR" id="PIRSR605511-1"/>
    </source>
</evidence>
<dbReference type="RefSeq" id="XP_033593511.1">
    <property type="nucleotide sequence ID" value="XM_033735193.1"/>
</dbReference>
<comment type="cofactor">
    <cofactor evidence="3">
        <name>Zn(2+)</name>
        <dbReference type="ChEBI" id="CHEBI:29105"/>
    </cofactor>
    <text evidence="3">Binds 1 divalent metal cation per subunit.</text>
</comment>
<evidence type="ECO:0000313" key="5">
    <source>
        <dbReference type="EMBL" id="KAF2486942.1"/>
    </source>
</evidence>
<dbReference type="InterPro" id="IPR011042">
    <property type="entry name" value="6-blade_b-propeller_TolB-like"/>
</dbReference>
<dbReference type="Gene3D" id="2.120.10.30">
    <property type="entry name" value="TolB, C-terminal domain"/>
    <property type="match status" value="1"/>
</dbReference>
<evidence type="ECO:0000313" key="6">
    <source>
        <dbReference type="Proteomes" id="UP000799767"/>
    </source>
</evidence>
<dbReference type="Proteomes" id="UP000799767">
    <property type="component" value="Unassembled WGS sequence"/>
</dbReference>